<feature type="transmembrane region" description="Helical" evidence="1">
    <location>
        <begin position="178"/>
        <end position="196"/>
    </location>
</feature>
<gene>
    <name evidence="2" type="ORF">DIZ80_13980</name>
</gene>
<dbReference type="AlphaFoldDB" id="A0A370D8I2"/>
<evidence type="ECO:0000313" key="3">
    <source>
        <dbReference type="Proteomes" id="UP000254266"/>
    </source>
</evidence>
<sequence>MMRTLEKTSNQIYELLFINFILVFIVILSVVFVVNFCDVSFYSALFVYIPVMLLFFFLANKNIYYGLVILVAIVPIQPLFSMFISQYIDMMGAKVLVSIKESMVFVLLVIACTKNYYKVKLISVDYFLIIFFIIYSIAFVLSDAPLFVRLVSYREGAMIVMIYFLGRYSNLQLKELKLLMLSMFLVASGVLAFGFVERFLVGESFWGYVGALLYMELKFGVDNPGAWVMGGVPSQWYSYIGDVPYRRMVSSIGDAPTLSRYLAFSMLLSIVCYSVIISDKVGKIFIKYVVSTLFFLAMLFSIGRGGLLIALVGIMFFNFKYNKDMIFYIGLLILIFLVYMSVSGYIYSPVLSRHVAGLLGGMQSLLHDPFGIGLGTSGQMAVLYGEQKTGLVEESYVGSLAIQIGFSGVISYVVFMVALIRYLSNTIKFVGGNAVGLISRFSSAFMFGVFLTSFLANSSISPIVIINVLLVSGSIITIREKVEHKYVQLQKK</sequence>
<feature type="transmembrane region" description="Helical" evidence="1">
    <location>
        <begin position="91"/>
        <end position="112"/>
    </location>
</feature>
<name>A0A370D8I2_9GAMM</name>
<feature type="transmembrane region" description="Helical" evidence="1">
    <location>
        <begin position="325"/>
        <end position="348"/>
    </location>
</feature>
<feature type="transmembrane region" description="Helical" evidence="1">
    <location>
        <begin position="65"/>
        <end position="85"/>
    </location>
</feature>
<feature type="transmembrane region" description="Helical" evidence="1">
    <location>
        <begin position="434"/>
        <end position="454"/>
    </location>
</feature>
<evidence type="ECO:0000256" key="1">
    <source>
        <dbReference type="SAM" id="Phobius"/>
    </source>
</evidence>
<feature type="transmembrane region" description="Helical" evidence="1">
    <location>
        <begin position="124"/>
        <end position="141"/>
    </location>
</feature>
<keyword evidence="3" id="KW-1185">Reference proteome</keyword>
<comment type="caution">
    <text evidence="2">The sequence shown here is derived from an EMBL/GenBank/DDBJ whole genome shotgun (WGS) entry which is preliminary data.</text>
</comment>
<feature type="transmembrane region" description="Helical" evidence="1">
    <location>
        <begin position="288"/>
        <end position="319"/>
    </location>
</feature>
<organism evidence="2 3">
    <name type="scientific">endosymbiont of Galathealinum brachiosum</name>
    <dbReference type="NCBI Taxonomy" id="2200906"/>
    <lineage>
        <taxon>Bacteria</taxon>
        <taxon>Pseudomonadati</taxon>
        <taxon>Pseudomonadota</taxon>
        <taxon>Gammaproteobacteria</taxon>
        <taxon>sulfur-oxidizing symbionts</taxon>
    </lineage>
</organism>
<evidence type="ECO:0000313" key="2">
    <source>
        <dbReference type="EMBL" id="RDH81211.1"/>
    </source>
</evidence>
<accession>A0A370D8I2</accession>
<feature type="transmembrane region" description="Helical" evidence="1">
    <location>
        <begin position="39"/>
        <end position="58"/>
    </location>
</feature>
<dbReference type="EMBL" id="QFXC01000013">
    <property type="protein sequence ID" value="RDH81211.1"/>
    <property type="molecule type" value="Genomic_DNA"/>
</dbReference>
<evidence type="ECO:0008006" key="4">
    <source>
        <dbReference type="Google" id="ProtNLM"/>
    </source>
</evidence>
<keyword evidence="1" id="KW-1133">Transmembrane helix</keyword>
<proteinExistence type="predicted"/>
<feature type="transmembrane region" description="Helical" evidence="1">
    <location>
        <begin position="460"/>
        <end position="478"/>
    </location>
</feature>
<keyword evidence="1" id="KW-0472">Membrane</keyword>
<keyword evidence="1" id="KW-0812">Transmembrane</keyword>
<dbReference type="Proteomes" id="UP000254266">
    <property type="component" value="Unassembled WGS sequence"/>
</dbReference>
<reference evidence="2 3" key="1">
    <citation type="journal article" date="2018" name="ISME J.">
        <title>Endosymbiont genomes yield clues of tubeworm success.</title>
        <authorList>
            <person name="Li Y."/>
            <person name="Liles M.R."/>
            <person name="Halanych K.M."/>
        </authorList>
    </citation>
    <scope>NUCLEOTIDE SEQUENCE [LARGE SCALE GENOMIC DNA]</scope>
    <source>
        <strain evidence="2">A1464</strain>
    </source>
</reference>
<feature type="transmembrane region" description="Helical" evidence="1">
    <location>
        <begin position="396"/>
        <end position="422"/>
    </location>
</feature>
<protein>
    <recommendedName>
        <fullName evidence="4">O-antigen ligase domain-containing protein</fullName>
    </recommendedName>
</protein>
<feature type="transmembrane region" description="Helical" evidence="1">
    <location>
        <begin position="12"/>
        <end position="33"/>
    </location>
</feature>
<feature type="transmembrane region" description="Helical" evidence="1">
    <location>
        <begin position="258"/>
        <end position="276"/>
    </location>
</feature>